<reference evidence="1" key="1">
    <citation type="submission" date="2020-10" db="EMBL/GenBank/DDBJ databases">
        <title>Sequencing the genomes of 1000 actinobacteria strains.</title>
        <authorList>
            <person name="Klenk H.-P."/>
        </authorList>
    </citation>
    <scope>NUCLEOTIDE SEQUENCE</scope>
    <source>
        <strain evidence="1">DSM 45354</strain>
    </source>
</reference>
<comment type="caution">
    <text evidence="1">The sequence shown here is derived from an EMBL/GenBank/DDBJ whole genome shotgun (WGS) entry which is preliminary data.</text>
</comment>
<dbReference type="RefSeq" id="WP_192748232.1">
    <property type="nucleotide sequence ID" value="NZ_BAABJL010000274.1"/>
</dbReference>
<name>A0A927MNA8_9ACTN</name>
<dbReference type="EMBL" id="JADBEM010000001">
    <property type="protein sequence ID" value="MBE1603386.1"/>
    <property type="molecule type" value="Genomic_DNA"/>
</dbReference>
<accession>A0A927MNA8</accession>
<evidence type="ECO:0000313" key="2">
    <source>
        <dbReference type="Proteomes" id="UP000638648"/>
    </source>
</evidence>
<evidence type="ECO:0000313" key="1">
    <source>
        <dbReference type="EMBL" id="MBE1603386.1"/>
    </source>
</evidence>
<gene>
    <name evidence="1" type="ORF">HEB94_000234</name>
</gene>
<dbReference type="Proteomes" id="UP000638648">
    <property type="component" value="Unassembled WGS sequence"/>
</dbReference>
<organism evidence="1 2">
    <name type="scientific">Actinopolymorpha pittospori</name>
    <dbReference type="NCBI Taxonomy" id="648752"/>
    <lineage>
        <taxon>Bacteria</taxon>
        <taxon>Bacillati</taxon>
        <taxon>Actinomycetota</taxon>
        <taxon>Actinomycetes</taxon>
        <taxon>Propionibacteriales</taxon>
        <taxon>Actinopolymorphaceae</taxon>
        <taxon>Actinopolymorpha</taxon>
    </lineage>
</organism>
<dbReference type="AlphaFoldDB" id="A0A927MNA8"/>
<proteinExistence type="predicted"/>
<keyword evidence="2" id="KW-1185">Reference proteome</keyword>
<protein>
    <submittedName>
        <fullName evidence="1">Uncharacterized protein</fullName>
    </submittedName>
</protein>
<sequence>MPRLAAWVTDLLSMVVLAARPAKARSGWRTRSSVRRRGNSFRVLVHAERDALTGKDSHLTESMHPVQPVVESGDDRLAKVSARVLEQFWAQLRRRRTRCNGKAYLEHFTDQSHECNRLGRMSLRQTSHLVALPS</sequence>